<feature type="binding site" evidence="10">
    <location>
        <position position="131"/>
    </location>
    <ligand>
        <name>L-citrulline</name>
        <dbReference type="ChEBI" id="CHEBI:57743"/>
    </ligand>
</feature>
<dbReference type="Pfam" id="PF20979">
    <property type="entry name" value="Arginosuc_syn_C"/>
    <property type="match status" value="1"/>
</dbReference>
<evidence type="ECO:0000256" key="5">
    <source>
        <dbReference type="ARBA" id="ARBA00022571"/>
    </source>
</evidence>
<dbReference type="NCBIfam" id="TIGR00032">
    <property type="entry name" value="argG"/>
    <property type="match status" value="1"/>
</dbReference>
<dbReference type="SUPFAM" id="SSF52402">
    <property type="entry name" value="Adenine nucleotide alpha hydrolases-like"/>
    <property type="match status" value="1"/>
</dbReference>
<protein>
    <recommendedName>
        <fullName evidence="3 10">Argininosuccinate synthase</fullName>
        <ecNumber evidence="3 10">6.3.4.5</ecNumber>
    </recommendedName>
    <alternativeName>
        <fullName evidence="10">Citrulline--aspartate ligase</fullName>
    </alternativeName>
</protein>
<dbReference type="HOGENOM" id="CLU_032784_4_2_11"/>
<feature type="binding site" evidence="10">
    <location>
        <position position="281"/>
    </location>
    <ligand>
        <name>L-citrulline</name>
        <dbReference type="ChEBI" id="CHEBI:57743"/>
    </ligand>
</feature>
<evidence type="ECO:0000256" key="10">
    <source>
        <dbReference type="HAMAP-Rule" id="MF_00005"/>
    </source>
</evidence>
<reference evidence="13" key="1">
    <citation type="submission" date="2009-10" db="EMBL/GenBank/DDBJ databases">
        <authorList>
            <person name="Weinstock G."/>
            <person name="Sodergren E."/>
            <person name="Clifton S."/>
            <person name="Fulton L."/>
            <person name="Fulton B."/>
            <person name="Courtney L."/>
            <person name="Fronick C."/>
            <person name="Harrison M."/>
            <person name="Strong C."/>
            <person name="Farmer C."/>
            <person name="Delahaunty K."/>
            <person name="Markovic C."/>
            <person name="Hall O."/>
            <person name="Minx P."/>
            <person name="Tomlinson C."/>
            <person name="Mitreva M."/>
            <person name="Nelson J."/>
            <person name="Hou S."/>
            <person name="Wollam A."/>
            <person name="Pepin K.H."/>
            <person name="Johnson M."/>
            <person name="Bhonagiri V."/>
            <person name="Nash W.E."/>
            <person name="Warren W."/>
            <person name="Chinwalla A."/>
            <person name="Mardis E.R."/>
            <person name="Wilson R.K."/>
        </authorList>
    </citation>
    <scope>NUCLEOTIDE SEQUENCE [LARGE SCALE GENOMIC DNA]</scope>
    <source>
        <strain evidence="13">ATCC 700122</strain>
    </source>
</reference>
<feature type="binding site" evidence="10">
    <location>
        <position position="131"/>
    </location>
    <ligand>
        <name>L-aspartate</name>
        <dbReference type="ChEBI" id="CHEBI:29991"/>
    </ligand>
</feature>
<evidence type="ECO:0000256" key="9">
    <source>
        <dbReference type="ARBA" id="ARBA00022840"/>
    </source>
</evidence>
<dbReference type="SUPFAM" id="SSF69864">
    <property type="entry name" value="Argininosuccinate synthetase, C-terminal domain"/>
    <property type="match status" value="1"/>
</dbReference>
<dbReference type="PANTHER" id="PTHR11587:SF2">
    <property type="entry name" value="ARGININOSUCCINATE SYNTHASE"/>
    <property type="match status" value="1"/>
</dbReference>
<dbReference type="GO" id="GO:0000050">
    <property type="term" value="P:urea cycle"/>
    <property type="evidence" value="ECO:0007669"/>
    <property type="project" value="TreeGrafter"/>
</dbReference>
<feature type="binding site" evidence="10">
    <location>
        <position position="132"/>
    </location>
    <ligand>
        <name>L-aspartate</name>
        <dbReference type="ChEBI" id="CHEBI:29991"/>
    </ligand>
</feature>
<dbReference type="Pfam" id="PF00764">
    <property type="entry name" value="Arginosuc_synth"/>
    <property type="match status" value="1"/>
</dbReference>
<evidence type="ECO:0000259" key="12">
    <source>
        <dbReference type="Pfam" id="PF20979"/>
    </source>
</evidence>
<dbReference type="NCBIfam" id="NF001770">
    <property type="entry name" value="PRK00509.1"/>
    <property type="match status" value="1"/>
</dbReference>
<keyword evidence="5 10" id="KW-0055">Arginine biosynthesis</keyword>
<dbReference type="OrthoDB" id="9801641at2"/>
<dbReference type="InterPro" id="IPR023434">
    <property type="entry name" value="Arginosuc_synth_type_1_subfam"/>
</dbReference>
<dbReference type="InterPro" id="IPR048268">
    <property type="entry name" value="Arginosuc_syn_C"/>
</dbReference>
<dbReference type="GO" id="GO:0005737">
    <property type="term" value="C:cytoplasm"/>
    <property type="evidence" value="ECO:0007669"/>
    <property type="project" value="UniProtKB-SubCell"/>
</dbReference>
<feature type="binding site" evidence="10">
    <location>
        <begin position="16"/>
        <end position="24"/>
    </location>
    <ligand>
        <name>ATP</name>
        <dbReference type="ChEBI" id="CHEBI:30616"/>
    </ligand>
</feature>
<evidence type="ECO:0000259" key="11">
    <source>
        <dbReference type="Pfam" id="PF00764"/>
    </source>
</evidence>
<dbReference type="Proteomes" id="UP000006001">
    <property type="component" value="Unassembled WGS sequence"/>
</dbReference>
<comment type="similarity">
    <text evidence="10">Belongs to the argininosuccinate synthase family. Type 1 subfamily.</text>
</comment>
<dbReference type="RefSeq" id="WP_006362556.1">
    <property type="nucleotide sequence ID" value="NZ_GG700630.1"/>
</dbReference>
<feature type="binding site" evidence="10">
    <location>
        <position position="125"/>
    </location>
    <ligand>
        <name>ATP</name>
        <dbReference type="ChEBI" id="CHEBI:30616"/>
    </ligand>
</feature>
<dbReference type="AlphaFoldDB" id="D0WH36"/>
<feature type="domain" description="Arginosuccinate synthase-like N-terminal" evidence="11">
    <location>
        <begin position="12"/>
        <end position="174"/>
    </location>
</feature>
<dbReference type="PANTHER" id="PTHR11587">
    <property type="entry name" value="ARGININOSUCCINATE SYNTHASE"/>
    <property type="match status" value="1"/>
</dbReference>
<dbReference type="GO" id="GO:0006526">
    <property type="term" value="P:L-arginine biosynthetic process"/>
    <property type="evidence" value="ECO:0007669"/>
    <property type="project" value="UniProtKB-UniRule"/>
</dbReference>
<evidence type="ECO:0000256" key="2">
    <source>
        <dbReference type="ARBA" id="ARBA00011881"/>
    </source>
</evidence>
<dbReference type="eggNOG" id="COG0137">
    <property type="taxonomic scope" value="Bacteria"/>
</dbReference>
<dbReference type="GeneID" id="85007808"/>
<dbReference type="InterPro" id="IPR001518">
    <property type="entry name" value="Arginosuc_synth"/>
</dbReference>
<dbReference type="Gene3D" id="1.20.5.470">
    <property type="entry name" value="Single helix bin"/>
    <property type="match status" value="1"/>
</dbReference>
<dbReference type="InterPro" id="IPR024074">
    <property type="entry name" value="AS_cat/multimer_dom_body"/>
</dbReference>
<keyword evidence="4 10" id="KW-0963">Cytoplasm</keyword>
<dbReference type="EMBL" id="ACUX02000007">
    <property type="protein sequence ID" value="EEZ61223.1"/>
    <property type="molecule type" value="Genomic_DNA"/>
</dbReference>
<accession>D0WH36</accession>
<dbReference type="PROSITE" id="PS00565">
    <property type="entry name" value="ARGININOSUCCIN_SYN_2"/>
    <property type="match status" value="1"/>
</dbReference>
<dbReference type="GO" id="GO:0004055">
    <property type="term" value="F:argininosuccinate synthase activity"/>
    <property type="evidence" value="ECO:0007669"/>
    <property type="project" value="UniProtKB-UniRule"/>
</dbReference>
<feature type="binding site" evidence="10">
    <location>
        <position position="184"/>
    </location>
    <ligand>
        <name>L-citrulline</name>
        <dbReference type="ChEBI" id="CHEBI:57743"/>
    </ligand>
</feature>
<feature type="domain" description="Arginosuccinate synthase C-terminal" evidence="12">
    <location>
        <begin position="183"/>
        <end position="400"/>
    </location>
</feature>
<dbReference type="GO" id="GO:0000053">
    <property type="term" value="P:argininosuccinate metabolic process"/>
    <property type="evidence" value="ECO:0007669"/>
    <property type="project" value="TreeGrafter"/>
</dbReference>
<evidence type="ECO:0000256" key="3">
    <source>
        <dbReference type="ARBA" id="ARBA00012286"/>
    </source>
</evidence>
<dbReference type="FunFam" id="3.90.1260.10:FF:000007">
    <property type="entry name" value="Argininosuccinate synthase"/>
    <property type="match status" value="1"/>
</dbReference>
<feature type="binding site" evidence="10">
    <location>
        <position position="269"/>
    </location>
    <ligand>
        <name>L-citrulline</name>
        <dbReference type="ChEBI" id="CHEBI:57743"/>
    </ligand>
</feature>
<comment type="caution">
    <text evidence="10">Lacks conserved residue(s) required for the propagation of feature annotation.</text>
</comment>
<dbReference type="GO" id="GO:0005524">
    <property type="term" value="F:ATP binding"/>
    <property type="evidence" value="ECO:0007669"/>
    <property type="project" value="UniProtKB-UniRule"/>
</dbReference>
<name>D0WH36_SLAES</name>
<dbReference type="InterPro" id="IPR048267">
    <property type="entry name" value="Arginosuc_syn_N"/>
</dbReference>
<proteinExistence type="inferred from homology"/>
<feature type="binding site" evidence="10">
    <location>
        <position position="127"/>
    </location>
    <ligand>
        <name>L-aspartate</name>
        <dbReference type="ChEBI" id="CHEBI:29991"/>
    </ligand>
</feature>
<dbReference type="CDD" id="cd01999">
    <property type="entry name" value="ASS"/>
    <property type="match status" value="1"/>
</dbReference>
<keyword evidence="14" id="KW-1185">Reference proteome</keyword>
<comment type="pathway">
    <text evidence="1 10">Amino-acid biosynthesis; L-arginine biosynthesis; L-arginine from L-ornithine and carbamoyl phosphate: step 2/3.</text>
</comment>
<organism evidence="13 14">
    <name type="scientific">Slackia exigua (strain ATCC 700122 / DSM 15923 / CIP 105133 / JCM 11022 / KCTC 5966 / S-7)</name>
    <dbReference type="NCBI Taxonomy" id="649764"/>
    <lineage>
        <taxon>Bacteria</taxon>
        <taxon>Bacillati</taxon>
        <taxon>Actinomycetota</taxon>
        <taxon>Coriobacteriia</taxon>
        <taxon>Eggerthellales</taxon>
        <taxon>Eggerthellaceae</taxon>
        <taxon>Slackia</taxon>
    </lineage>
</organism>
<dbReference type="HAMAP" id="MF_00005">
    <property type="entry name" value="Arg_succ_synth_type1"/>
    <property type="match status" value="1"/>
</dbReference>
<evidence type="ECO:0000256" key="8">
    <source>
        <dbReference type="ARBA" id="ARBA00022741"/>
    </source>
</evidence>
<evidence type="ECO:0000256" key="7">
    <source>
        <dbReference type="ARBA" id="ARBA00022605"/>
    </source>
</evidence>
<gene>
    <name evidence="10 13" type="primary">argG</name>
    <name evidence="13" type="ORF">HMPREF0762_01301</name>
</gene>
<evidence type="ECO:0000313" key="13">
    <source>
        <dbReference type="EMBL" id="EEZ61223.1"/>
    </source>
</evidence>
<evidence type="ECO:0000313" key="14">
    <source>
        <dbReference type="Proteomes" id="UP000006001"/>
    </source>
</evidence>
<dbReference type="UniPathway" id="UPA00068">
    <property type="reaction ID" value="UER00113"/>
</dbReference>
<dbReference type="Gene3D" id="3.40.50.620">
    <property type="entry name" value="HUPs"/>
    <property type="match status" value="1"/>
</dbReference>
<dbReference type="InterPro" id="IPR014729">
    <property type="entry name" value="Rossmann-like_a/b/a_fold"/>
</dbReference>
<evidence type="ECO:0000256" key="1">
    <source>
        <dbReference type="ARBA" id="ARBA00004967"/>
    </source>
</evidence>
<dbReference type="FunFam" id="3.40.50.620:FF:000038">
    <property type="entry name" value="Argininosuccinate synthase"/>
    <property type="match status" value="1"/>
</dbReference>
<dbReference type="STRING" id="649764.HMPREF0762_01301"/>
<comment type="subunit">
    <text evidence="2 10">Homotetramer.</text>
</comment>
<dbReference type="Gene3D" id="3.90.1260.10">
    <property type="entry name" value="Argininosuccinate synthetase, chain A, domain 2"/>
    <property type="match status" value="1"/>
</dbReference>
<comment type="caution">
    <text evidence="13">The sequence shown here is derived from an EMBL/GenBank/DDBJ whole genome shotgun (WGS) entry which is preliminary data.</text>
</comment>
<dbReference type="EC" id="6.3.4.5" evidence="3 10"/>
<dbReference type="PROSITE" id="PS00564">
    <property type="entry name" value="ARGININOSUCCIN_SYN_1"/>
    <property type="match status" value="1"/>
</dbReference>
<keyword evidence="6 10" id="KW-0436">Ligase</keyword>
<feature type="binding site" evidence="10">
    <location>
        <position position="95"/>
    </location>
    <ligand>
        <name>L-citrulline</name>
        <dbReference type="ChEBI" id="CHEBI:57743"/>
    </ligand>
</feature>
<keyword evidence="8 10" id="KW-0547">Nucleotide-binding</keyword>
<keyword evidence="9 10" id="KW-0067">ATP-binding</keyword>
<keyword evidence="7 10" id="KW-0028">Amino-acid biosynthesis</keyword>
<sequence length="410" mass="45088">MTVETIASEKQKVVLAYSGGLDTSVVLKWLQVEKGLDVIAICGNVGQDEEDLEYIKQKALDMGAIASEAIDMREEYADKYLTKALAANGLYENSYPLLSALSRPLISKYLVEAAHTYGAAFVAHGCTGKGNDQVRFETSIKALDPNLTILAPVREWNLHTREDEMAWAKENGVPVPVTPASPYSIDDNLWGRAIECGVLENPWNEPPEDIWQTTTNPADAPDEPEYLEIGFEAGVPCSLNGEKMSLLKLINEVDHAAGTHGVGRLDMVENRLVGVKSRECYEVPAATVLIAAHKALESLCLDRETVHFKLGVEQQWATSVYYGLWFSPLKQALDAFCAETQTHVTGTIKVKLFKGSCVVVGRQSPYSLYDYGLASYGEADTFDRTAARGFMYLHGLPTTVWAQKQGAKQD</sequence>
<feature type="binding site" evidence="10">
    <location>
        <position position="135"/>
    </location>
    <ligand>
        <name>L-citrulline</name>
        <dbReference type="ChEBI" id="CHEBI:57743"/>
    </ligand>
</feature>
<comment type="catalytic activity">
    <reaction evidence="10">
        <text>L-citrulline + L-aspartate + ATP = 2-(N(omega)-L-arginino)succinate + AMP + diphosphate + H(+)</text>
        <dbReference type="Rhea" id="RHEA:10932"/>
        <dbReference type="ChEBI" id="CHEBI:15378"/>
        <dbReference type="ChEBI" id="CHEBI:29991"/>
        <dbReference type="ChEBI" id="CHEBI:30616"/>
        <dbReference type="ChEBI" id="CHEBI:33019"/>
        <dbReference type="ChEBI" id="CHEBI:57472"/>
        <dbReference type="ChEBI" id="CHEBI:57743"/>
        <dbReference type="ChEBI" id="CHEBI:456215"/>
        <dbReference type="EC" id="6.3.4.5"/>
    </reaction>
</comment>
<evidence type="ECO:0000256" key="4">
    <source>
        <dbReference type="ARBA" id="ARBA00022490"/>
    </source>
</evidence>
<dbReference type="InterPro" id="IPR018223">
    <property type="entry name" value="Arginosuc_synth_CS"/>
</dbReference>
<evidence type="ECO:0000256" key="6">
    <source>
        <dbReference type="ARBA" id="ARBA00022598"/>
    </source>
</evidence>
<comment type="subcellular location">
    <subcellularLocation>
        <location evidence="10">Cytoplasm</location>
    </subcellularLocation>
</comment>